<organism evidence="4 5">
    <name type="scientific">Spirilliplanes yamanashiensis</name>
    <dbReference type="NCBI Taxonomy" id="42233"/>
    <lineage>
        <taxon>Bacteria</taxon>
        <taxon>Bacillati</taxon>
        <taxon>Actinomycetota</taxon>
        <taxon>Actinomycetes</taxon>
        <taxon>Micromonosporales</taxon>
        <taxon>Micromonosporaceae</taxon>
        <taxon>Spirilliplanes</taxon>
    </lineage>
</organism>
<gene>
    <name evidence="4" type="ORF">Sya03_15440</name>
</gene>
<dbReference type="PANTHER" id="PTHR44943">
    <property type="entry name" value="CELLULOSE SYNTHASE OPERON PROTEIN C"/>
    <property type="match status" value="1"/>
</dbReference>
<evidence type="ECO:0000256" key="1">
    <source>
        <dbReference type="ARBA" id="ARBA00022737"/>
    </source>
</evidence>
<dbReference type="Proteomes" id="UP000652013">
    <property type="component" value="Unassembled WGS sequence"/>
</dbReference>
<evidence type="ECO:0000256" key="3">
    <source>
        <dbReference type="SAM" id="Phobius"/>
    </source>
</evidence>
<keyword evidence="3" id="KW-1133">Transmembrane helix</keyword>
<feature type="transmembrane region" description="Helical" evidence="3">
    <location>
        <begin position="317"/>
        <end position="335"/>
    </location>
</feature>
<keyword evidence="3" id="KW-0812">Transmembrane</keyword>
<dbReference type="SMART" id="SM00028">
    <property type="entry name" value="TPR"/>
    <property type="match status" value="4"/>
</dbReference>
<evidence type="ECO:0000256" key="2">
    <source>
        <dbReference type="ARBA" id="ARBA00022803"/>
    </source>
</evidence>
<name>A0A8J3Y6E3_9ACTN</name>
<sequence length="361" mass="37423">MSSDAEPAPETSAEQFRQRALLLADLGRYDEAAGEVREGLSAAPADTALLTTLARLHLAAGQPAEALTAADRALAADADAVEALIIRGDALADLRRYSEAAAVAADVLGRWPADAYAQRAGAALLSESRNGQPALDAAWRAVSLQPTEADAHLVLSVVAARLRLFDLAQRAYGEALELDPALAEAQQGVGLIRYDRRRWSAALEEVADAATMPGQVATPPDEPVPAAQPGFQPPVPVVEDRAIVDRLRQVVLYAANVTLVVGLVTALMSVVGEGVSRAWAGVVGVSGLVVLGIWAGRRLGGGAFARARAVEGRRLTFAVYATFLAPVGIVAYAAVGGPAPLVAAMVLAAAAELAVVLNRRS</sequence>
<dbReference type="SUPFAM" id="SSF48452">
    <property type="entry name" value="TPR-like"/>
    <property type="match status" value="1"/>
</dbReference>
<keyword evidence="3" id="KW-0472">Membrane</keyword>
<dbReference type="InterPro" id="IPR051685">
    <property type="entry name" value="Ycf3/AcsC/BcsC/TPR_MFPF"/>
</dbReference>
<accession>A0A8J3Y6E3</accession>
<dbReference type="InterPro" id="IPR019734">
    <property type="entry name" value="TPR_rpt"/>
</dbReference>
<keyword evidence="1" id="KW-0677">Repeat</keyword>
<feature type="transmembrane region" description="Helical" evidence="3">
    <location>
        <begin position="278"/>
        <end position="296"/>
    </location>
</feature>
<protein>
    <recommendedName>
        <fullName evidence="6">Tetratricopeptide repeat protein</fullName>
    </recommendedName>
</protein>
<dbReference type="InterPro" id="IPR011990">
    <property type="entry name" value="TPR-like_helical_dom_sf"/>
</dbReference>
<keyword evidence="5" id="KW-1185">Reference proteome</keyword>
<feature type="transmembrane region" description="Helical" evidence="3">
    <location>
        <begin position="341"/>
        <end position="358"/>
    </location>
</feature>
<dbReference type="PANTHER" id="PTHR44943:SF8">
    <property type="entry name" value="TPR REPEAT-CONTAINING PROTEIN MJ0263"/>
    <property type="match status" value="1"/>
</dbReference>
<dbReference type="Gene3D" id="1.25.40.10">
    <property type="entry name" value="Tetratricopeptide repeat domain"/>
    <property type="match status" value="1"/>
</dbReference>
<evidence type="ECO:0000313" key="5">
    <source>
        <dbReference type="Proteomes" id="UP000652013"/>
    </source>
</evidence>
<dbReference type="RefSeq" id="WP_203937497.1">
    <property type="nucleotide sequence ID" value="NZ_BAAAGJ010000019.1"/>
</dbReference>
<keyword evidence="2" id="KW-0802">TPR repeat</keyword>
<dbReference type="EMBL" id="BOOY01000008">
    <property type="protein sequence ID" value="GIJ02192.1"/>
    <property type="molecule type" value="Genomic_DNA"/>
</dbReference>
<dbReference type="AlphaFoldDB" id="A0A8J3Y6E3"/>
<proteinExistence type="predicted"/>
<evidence type="ECO:0000313" key="4">
    <source>
        <dbReference type="EMBL" id="GIJ02192.1"/>
    </source>
</evidence>
<dbReference type="Pfam" id="PF13432">
    <property type="entry name" value="TPR_16"/>
    <property type="match status" value="1"/>
</dbReference>
<evidence type="ECO:0008006" key="6">
    <source>
        <dbReference type="Google" id="ProtNLM"/>
    </source>
</evidence>
<reference evidence="4" key="1">
    <citation type="submission" date="2021-01" db="EMBL/GenBank/DDBJ databases">
        <title>Whole genome shotgun sequence of Spirilliplanes yamanashiensis NBRC 15828.</title>
        <authorList>
            <person name="Komaki H."/>
            <person name="Tamura T."/>
        </authorList>
    </citation>
    <scope>NUCLEOTIDE SEQUENCE</scope>
    <source>
        <strain evidence="4">NBRC 15828</strain>
    </source>
</reference>
<comment type="caution">
    <text evidence="4">The sequence shown here is derived from an EMBL/GenBank/DDBJ whole genome shotgun (WGS) entry which is preliminary data.</text>
</comment>
<feature type="transmembrane region" description="Helical" evidence="3">
    <location>
        <begin position="250"/>
        <end position="272"/>
    </location>
</feature>